<protein>
    <submittedName>
        <fullName evidence="2">MurR/RpiR family transcriptional regulator</fullName>
    </submittedName>
</protein>
<dbReference type="PROSITE" id="PS51071">
    <property type="entry name" value="HTH_RPIR"/>
    <property type="match status" value="1"/>
</dbReference>
<organism evidence="2 3">
    <name type="scientific">Teichococcus wenyumeiae</name>
    <dbReference type="NCBI Taxonomy" id="2478470"/>
    <lineage>
        <taxon>Bacteria</taxon>
        <taxon>Pseudomonadati</taxon>
        <taxon>Pseudomonadota</taxon>
        <taxon>Alphaproteobacteria</taxon>
        <taxon>Acetobacterales</taxon>
        <taxon>Roseomonadaceae</taxon>
        <taxon>Roseomonas</taxon>
    </lineage>
</organism>
<sequence length="320" mass="33824">MLRRGRSRQQQRMRRAVMAKNVANCRSAAATLVAILSDMLLPPDTLPNLLALLEQRGPGLSPQFQRIAQYCAANPDEVALAPLRVLAGHVQAHPSALVRLAKSLGYDGFREMQRVFKAAVFDRARGVTSRTSLLHRALSPRGTGADPARAVVAHEMAGLQTMLERLPAAELEAATARLVAARLVWIGADEPGRAVAWHLRWLLTRRQRPVVLLDAAPEVARRQLATASADDAVVLVALDTAGGGPGASLAAAAGQAGCATLLLGDWEAAPPGSLRFPLPPPAAGQLPALSPALALANILAAPPMRPADTTPFADFDPLGW</sequence>
<dbReference type="PANTHER" id="PTHR30514">
    <property type="entry name" value="GLUCOKINASE"/>
    <property type="match status" value="1"/>
</dbReference>
<comment type="caution">
    <text evidence="2">The sequence shown here is derived from an EMBL/GenBank/DDBJ whole genome shotgun (WGS) entry which is preliminary data.</text>
</comment>
<dbReference type="Gene3D" id="3.40.50.10490">
    <property type="entry name" value="Glucose-6-phosphate isomerase like protein, domain 1"/>
    <property type="match status" value="1"/>
</dbReference>
<dbReference type="Gene3D" id="1.10.10.10">
    <property type="entry name" value="Winged helix-like DNA-binding domain superfamily/Winged helix DNA-binding domain"/>
    <property type="match status" value="1"/>
</dbReference>
<evidence type="ECO:0000313" key="2">
    <source>
        <dbReference type="EMBL" id="RMI24752.1"/>
    </source>
</evidence>
<dbReference type="Pfam" id="PF01418">
    <property type="entry name" value="HTH_6"/>
    <property type="match status" value="1"/>
</dbReference>
<dbReference type="InterPro" id="IPR047640">
    <property type="entry name" value="RpiR-like"/>
</dbReference>
<evidence type="ECO:0000259" key="1">
    <source>
        <dbReference type="PROSITE" id="PS51071"/>
    </source>
</evidence>
<dbReference type="InterPro" id="IPR009057">
    <property type="entry name" value="Homeodomain-like_sf"/>
</dbReference>
<dbReference type="EMBL" id="RFLX01000007">
    <property type="protein sequence ID" value="RMI24752.1"/>
    <property type="molecule type" value="Genomic_DNA"/>
</dbReference>
<dbReference type="InterPro" id="IPR036388">
    <property type="entry name" value="WH-like_DNA-bd_sf"/>
</dbReference>
<dbReference type="PANTHER" id="PTHR30514:SF18">
    <property type="entry name" value="RPIR-FAMILY TRANSCRIPTIONAL REGULATOR"/>
    <property type="match status" value="1"/>
</dbReference>
<gene>
    <name evidence="2" type="ORF">EBE87_11425</name>
</gene>
<evidence type="ECO:0000313" key="3">
    <source>
        <dbReference type="Proteomes" id="UP000274097"/>
    </source>
</evidence>
<proteinExistence type="predicted"/>
<dbReference type="SUPFAM" id="SSF46689">
    <property type="entry name" value="Homeodomain-like"/>
    <property type="match status" value="1"/>
</dbReference>
<feature type="domain" description="HTH rpiR-type" evidence="1">
    <location>
        <begin position="47"/>
        <end position="123"/>
    </location>
</feature>
<dbReference type="Proteomes" id="UP000274097">
    <property type="component" value="Unassembled WGS sequence"/>
</dbReference>
<reference evidence="2 3" key="1">
    <citation type="submission" date="2018-10" db="EMBL/GenBank/DDBJ databases">
        <title>Roseomonas sp. nov., isolated from feces of Tibetan antelopes in the Qinghai-Tibet plateau, China.</title>
        <authorList>
            <person name="Tian Z."/>
        </authorList>
    </citation>
    <scope>NUCLEOTIDE SEQUENCE [LARGE SCALE GENOMIC DNA]</scope>
    <source>
        <strain evidence="2 3">Z23</strain>
    </source>
</reference>
<keyword evidence="3" id="KW-1185">Reference proteome</keyword>
<dbReference type="InterPro" id="IPR000281">
    <property type="entry name" value="HTH_RpiR"/>
</dbReference>
<name>A0ABX9VKW1_9PROT</name>
<accession>A0ABX9VKW1</accession>